<proteinExistence type="predicted"/>
<organism evidence="1 2">
    <name type="scientific">Plasmopara halstedii</name>
    <name type="common">Downy mildew of sunflower</name>
    <dbReference type="NCBI Taxonomy" id="4781"/>
    <lineage>
        <taxon>Eukaryota</taxon>
        <taxon>Sar</taxon>
        <taxon>Stramenopiles</taxon>
        <taxon>Oomycota</taxon>
        <taxon>Peronosporomycetes</taxon>
        <taxon>Peronosporales</taxon>
        <taxon>Peronosporaceae</taxon>
        <taxon>Plasmopara</taxon>
    </lineage>
</organism>
<evidence type="ECO:0000313" key="2">
    <source>
        <dbReference type="Proteomes" id="UP000054928"/>
    </source>
</evidence>
<dbReference type="AlphaFoldDB" id="A0A0P1ALK6"/>
<dbReference type="EMBL" id="CCYD01000610">
    <property type="protein sequence ID" value="CEG41790.1"/>
    <property type="molecule type" value="Genomic_DNA"/>
</dbReference>
<accession>A0A0P1ALK6</accession>
<evidence type="ECO:0000313" key="1">
    <source>
        <dbReference type="EMBL" id="CEG41790.1"/>
    </source>
</evidence>
<protein>
    <submittedName>
        <fullName evidence="1">Uncharacterized protein</fullName>
    </submittedName>
</protein>
<sequence length="94" mass="10372">MFVASHSLSISTCQNDQKRKLLHSFRLHPTVCVSSHYAKDSGAGEVVKLTCKVVMVVCKLTTSTSSSSSMHAVCARWLSKATQSNFPCYFATRR</sequence>
<reference evidence="2" key="1">
    <citation type="submission" date="2014-09" db="EMBL/GenBank/DDBJ databases">
        <authorList>
            <person name="Sharma Rahul"/>
            <person name="Thines Marco"/>
        </authorList>
    </citation>
    <scope>NUCLEOTIDE SEQUENCE [LARGE SCALE GENOMIC DNA]</scope>
</reference>
<keyword evidence="2" id="KW-1185">Reference proteome</keyword>
<dbReference type="Proteomes" id="UP000054928">
    <property type="component" value="Unassembled WGS sequence"/>
</dbReference>
<dbReference type="RefSeq" id="XP_024578159.1">
    <property type="nucleotide sequence ID" value="XM_024727598.2"/>
</dbReference>
<name>A0A0P1ALK6_PLAHL</name>
<dbReference type="GeneID" id="36409617"/>